<accession>A0ABY5X3Y7</accession>
<dbReference type="InterPro" id="IPR003458">
    <property type="entry name" value="Phage_T4_Gp38_tail_assem"/>
</dbReference>
<organism evidence="1 2">
    <name type="scientific">Erwinia pyrifoliae</name>
    <dbReference type="NCBI Taxonomy" id="79967"/>
    <lineage>
        <taxon>Bacteria</taxon>
        <taxon>Pseudomonadati</taxon>
        <taxon>Pseudomonadota</taxon>
        <taxon>Gammaproteobacteria</taxon>
        <taxon>Enterobacterales</taxon>
        <taxon>Erwiniaceae</taxon>
        <taxon>Erwinia</taxon>
    </lineage>
</organism>
<dbReference type="InterPro" id="IPR051220">
    <property type="entry name" value="TFA_Chaperone"/>
</dbReference>
<name>A0ABY5X3Y7_ERWPY</name>
<dbReference type="PANTHER" id="PTHR34413:SF2">
    <property type="entry name" value="PROPHAGE TAIL FIBER ASSEMBLY PROTEIN HOMOLOG TFAE-RELATED"/>
    <property type="match status" value="1"/>
</dbReference>
<protein>
    <submittedName>
        <fullName evidence="1">Tail fiber assembly protein</fullName>
    </submittedName>
</protein>
<dbReference type="EMBL" id="CP103445">
    <property type="protein sequence ID" value="UWS32100.1"/>
    <property type="molecule type" value="Genomic_DNA"/>
</dbReference>
<dbReference type="RefSeq" id="WP_259818080.1">
    <property type="nucleotide sequence ID" value="NZ_CP103445.1"/>
</dbReference>
<evidence type="ECO:0000313" key="1">
    <source>
        <dbReference type="EMBL" id="UWS32100.1"/>
    </source>
</evidence>
<dbReference type="Proteomes" id="UP001058553">
    <property type="component" value="Chromosome"/>
</dbReference>
<reference evidence="1" key="1">
    <citation type="submission" date="2022-07" db="EMBL/GenBank/DDBJ databases">
        <title>Genetic diversity of Erwinia pyrifoliae.</title>
        <authorList>
            <person name="Park D.S."/>
            <person name="Ham H."/>
        </authorList>
    </citation>
    <scope>NUCLEOTIDE SEQUENCE</scope>
    <source>
        <strain evidence="1">CP201486</strain>
    </source>
</reference>
<evidence type="ECO:0000313" key="2">
    <source>
        <dbReference type="Proteomes" id="UP001058553"/>
    </source>
</evidence>
<dbReference type="Pfam" id="PF02413">
    <property type="entry name" value="Caudo_TAP"/>
    <property type="match status" value="1"/>
</dbReference>
<sequence>MATITLDKNGLAKTSGTLTVYNFDSLTGEFTGATDEYLAQGVGIPDSACTTAPPVAETGSVAIYRDGSWKVQADHRGETVYSTSDGTAQLISAPGDYPAGTTLLAPENGFDKWDGAKWVTDTGAQHAAAVQAADSEKAARIAEANSITQAWQTQLILGIITDADKNSLTAWMKYVQDVQAVNIAAAPFIIWPEKPE</sequence>
<gene>
    <name evidence="1" type="ORF">NYP84_10505</name>
</gene>
<proteinExistence type="predicted"/>
<dbReference type="PANTHER" id="PTHR34413">
    <property type="entry name" value="PROPHAGE TAIL FIBER ASSEMBLY PROTEIN HOMOLOG TFAE-RELATED-RELATED"/>
    <property type="match status" value="1"/>
</dbReference>
<keyword evidence="2" id="KW-1185">Reference proteome</keyword>